<evidence type="ECO:0000313" key="8">
    <source>
        <dbReference type="Proteomes" id="UP001642464"/>
    </source>
</evidence>
<dbReference type="Proteomes" id="UP001642464">
    <property type="component" value="Unassembled WGS sequence"/>
</dbReference>
<dbReference type="InterPro" id="IPR020103">
    <property type="entry name" value="PsdUridine_synth_cat_dom_sf"/>
</dbReference>
<dbReference type="CDD" id="cd02570">
    <property type="entry name" value="PseudoU_synth_EcTruA"/>
    <property type="match status" value="1"/>
</dbReference>
<keyword evidence="2 4" id="KW-0819">tRNA processing</keyword>
<evidence type="ECO:0000259" key="6">
    <source>
        <dbReference type="Pfam" id="PF01416"/>
    </source>
</evidence>
<evidence type="ECO:0000313" key="7">
    <source>
        <dbReference type="EMBL" id="CAK9016355.1"/>
    </source>
</evidence>
<reference evidence="7 8" key="1">
    <citation type="submission" date="2024-02" db="EMBL/GenBank/DDBJ databases">
        <authorList>
            <person name="Chen Y."/>
            <person name="Shah S."/>
            <person name="Dougan E. K."/>
            <person name="Thang M."/>
            <person name="Chan C."/>
        </authorList>
    </citation>
    <scope>NUCLEOTIDE SEQUENCE [LARGE SCALE GENOMIC DNA]</scope>
</reference>
<comment type="similarity">
    <text evidence="1 4">Belongs to the tRNA pseudouridine synthase TruA family.</text>
</comment>
<dbReference type="HAMAP" id="MF_00171">
    <property type="entry name" value="TruA"/>
    <property type="match status" value="1"/>
</dbReference>
<dbReference type="InterPro" id="IPR020094">
    <property type="entry name" value="TruA/RsuA/RluB/E/F_N"/>
</dbReference>
<evidence type="ECO:0000256" key="2">
    <source>
        <dbReference type="ARBA" id="ARBA00022694"/>
    </source>
</evidence>
<accession>A0ABP0JQ20</accession>
<dbReference type="SUPFAM" id="SSF55120">
    <property type="entry name" value="Pseudouridine synthase"/>
    <property type="match status" value="1"/>
</dbReference>
<dbReference type="EMBL" id="CAXAMM010008113">
    <property type="protein sequence ID" value="CAK9016355.1"/>
    <property type="molecule type" value="Genomic_DNA"/>
</dbReference>
<dbReference type="Pfam" id="PF01416">
    <property type="entry name" value="PseudoU_synth_1"/>
    <property type="match status" value="2"/>
</dbReference>
<dbReference type="InterPro" id="IPR001406">
    <property type="entry name" value="PsdUridine_synth_TruA"/>
</dbReference>
<feature type="chain" id="PRO_5045513528" description="tRNA pseudouridine synthase" evidence="5">
    <location>
        <begin position="32"/>
        <end position="351"/>
    </location>
</feature>
<gene>
    <name evidence="7" type="ORF">SCF082_LOCUS13140</name>
</gene>
<dbReference type="PANTHER" id="PTHR11142">
    <property type="entry name" value="PSEUDOURIDYLATE SYNTHASE"/>
    <property type="match status" value="1"/>
</dbReference>
<name>A0ABP0JQ20_9DINO</name>
<keyword evidence="8" id="KW-1185">Reference proteome</keyword>
<proteinExistence type="inferred from homology"/>
<organism evidence="7 8">
    <name type="scientific">Durusdinium trenchii</name>
    <dbReference type="NCBI Taxonomy" id="1381693"/>
    <lineage>
        <taxon>Eukaryota</taxon>
        <taxon>Sar</taxon>
        <taxon>Alveolata</taxon>
        <taxon>Dinophyceae</taxon>
        <taxon>Suessiales</taxon>
        <taxon>Symbiodiniaceae</taxon>
        <taxon>Durusdinium</taxon>
    </lineage>
</organism>
<keyword evidence="3 4" id="KW-0413">Isomerase</keyword>
<sequence length="351" mass="39875">MSGHGRGAEALGRGLRLTCVAAVALLRELWCLVPELRSAEAAERQRYGELLRAVRQRSMPTPMPGFADEVDEAADGLQMRCLVSDGQRRVRFRVAYDGGQYSGWARVKGGSLLTVAGLLDRALSLHLRQKIFVCGASRTDAGVHAQGQAAHFDIPEKLAEERPENWKEQWERKLNQQLPGDIRVRNFHDAPRDFHSRFSAVSKTYVYRIHYGKDPSDPFERFYRFQLPLGWVRSFDIDRLHTVATCFIGSKDFAYFTQLAKLEGNRSSHRTIEDIRVVDELPGQTCRIEIDLDGALFRMVRNMVGCMVAGACGRLSAEHIDEMLEAERRYDFPCLPAHGLCLDMVHYRESF</sequence>
<dbReference type="EC" id="5.4.99.12" evidence="4"/>
<evidence type="ECO:0000256" key="5">
    <source>
        <dbReference type="SAM" id="SignalP"/>
    </source>
</evidence>
<dbReference type="PANTHER" id="PTHR11142:SF0">
    <property type="entry name" value="TRNA PSEUDOURIDINE SYNTHASE-LIKE 1"/>
    <property type="match status" value="1"/>
</dbReference>
<feature type="signal peptide" evidence="5">
    <location>
        <begin position="1"/>
        <end position="31"/>
    </location>
</feature>
<dbReference type="NCBIfam" id="TIGR00071">
    <property type="entry name" value="hisT_truA"/>
    <property type="match status" value="1"/>
</dbReference>
<comment type="caution">
    <text evidence="7">The sequence shown here is derived from an EMBL/GenBank/DDBJ whole genome shotgun (WGS) entry which is preliminary data.</text>
</comment>
<evidence type="ECO:0000256" key="4">
    <source>
        <dbReference type="RuleBase" id="RU003792"/>
    </source>
</evidence>
<feature type="domain" description="Pseudouridine synthase I TruA alpha/beta" evidence="6">
    <location>
        <begin position="95"/>
        <end position="198"/>
    </location>
</feature>
<keyword evidence="5" id="KW-0732">Signal</keyword>
<dbReference type="InterPro" id="IPR020095">
    <property type="entry name" value="PsdUridine_synth_TruA_C"/>
</dbReference>
<feature type="domain" description="Pseudouridine synthase I TruA alpha/beta" evidence="6">
    <location>
        <begin position="245"/>
        <end position="347"/>
    </location>
</feature>
<dbReference type="InterPro" id="IPR020097">
    <property type="entry name" value="PsdUridine_synth_TruA_a/b_dom"/>
</dbReference>
<dbReference type="Gene3D" id="3.30.70.580">
    <property type="entry name" value="Pseudouridine synthase I, catalytic domain, N-terminal subdomain"/>
    <property type="match status" value="1"/>
</dbReference>
<protein>
    <recommendedName>
        <fullName evidence="4">tRNA pseudouridine synthase</fullName>
        <ecNumber evidence="4">5.4.99.12</ecNumber>
    </recommendedName>
</protein>
<dbReference type="Gene3D" id="3.30.70.660">
    <property type="entry name" value="Pseudouridine synthase I, catalytic domain, C-terminal subdomain"/>
    <property type="match status" value="1"/>
</dbReference>
<evidence type="ECO:0000256" key="1">
    <source>
        <dbReference type="ARBA" id="ARBA00009375"/>
    </source>
</evidence>
<comment type="catalytic activity">
    <reaction evidence="4">
        <text>uridine(38/39/40) in tRNA = pseudouridine(38/39/40) in tRNA</text>
        <dbReference type="Rhea" id="RHEA:22376"/>
        <dbReference type="Rhea" id="RHEA-COMP:10085"/>
        <dbReference type="Rhea" id="RHEA-COMP:10087"/>
        <dbReference type="ChEBI" id="CHEBI:65314"/>
        <dbReference type="ChEBI" id="CHEBI:65315"/>
        <dbReference type="EC" id="5.4.99.12"/>
    </reaction>
</comment>
<evidence type="ECO:0000256" key="3">
    <source>
        <dbReference type="ARBA" id="ARBA00023235"/>
    </source>
</evidence>
<dbReference type="GO" id="GO:0016853">
    <property type="term" value="F:isomerase activity"/>
    <property type="evidence" value="ECO:0007669"/>
    <property type="project" value="UniProtKB-KW"/>
</dbReference>